<proteinExistence type="predicted"/>
<sequence>MKWLGFWVSTFKFSYHRNRQRVMSATTVTHSFLSTVYNHFFHYCSSFKAKYRAFGIMPSFFFQQISCYFLAHYAPKILTYVNCGKL</sequence>
<dbReference type="Proteomes" id="UP001249851">
    <property type="component" value="Unassembled WGS sequence"/>
</dbReference>
<accession>A0AAD9QH72</accession>
<reference evidence="1" key="2">
    <citation type="journal article" date="2023" name="Science">
        <title>Genomic signatures of disease resistance in endangered staghorn corals.</title>
        <authorList>
            <person name="Vollmer S.V."/>
            <person name="Selwyn J.D."/>
            <person name="Despard B.A."/>
            <person name="Roesel C.L."/>
        </authorList>
    </citation>
    <scope>NUCLEOTIDE SEQUENCE</scope>
    <source>
        <strain evidence="1">K2</strain>
    </source>
</reference>
<reference evidence="1" key="1">
    <citation type="journal article" date="2023" name="G3 (Bethesda)">
        <title>Whole genome assembly and annotation of the endangered Caribbean coral Acropora cervicornis.</title>
        <authorList>
            <person name="Selwyn J.D."/>
            <person name="Vollmer S.V."/>
        </authorList>
    </citation>
    <scope>NUCLEOTIDE SEQUENCE</scope>
    <source>
        <strain evidence="1">K2</strain>
    </source>
</reference>
<protein>
    <submittedName>
        <fullName evidence="1">Uncharacterized protein</fullName>
    </submittedName>
</protein>
<dbReference type="AlphaFoldDB" id="A0AAD9QH72"/>
<organism evidence="1 2">
    <name type="scientific">Acropora cervicornis</name>
    <name type="common">Staghorn coral</name>
    <dbReference type="NCBI Taxonomy" id="6130"/>
    <lineage>
        <taxon>Eukaryota</taxon>
        <taxon>Metazoa</taxon>
        <taxon>Cnidaria</taxon>
        <taxon>Anthozoa</taxon>
        <taxon>Hexacorallia</taxon>
        <taxon>Scleractinia</taxon>
        <taxon>Astrocoeniina</taxon>
        <taxon>Acroporidae</taxon>
        <taxon>Acropora</taxon>
    </lineage>
</organism>
<gene>
    <name evidence="1" type="ORF">P5673_015763</name>
</gene>
<comment type="caution">
    <text evidence="1">The sequence shown here is derived from an EMBL/GenBank/DDBJ whole genome shotgun (WGS) entry which is preliminary data.</text>
</comment>
<keyword evidence="2" id="KW-1185">Reference proteome</keyword>
<evidence type="ECO:0000313" key="1">
    <source>
        <dbReference type="EMBL" id="KAK2561281.1"/>
    </source>
</evidence>
<name>A0AAD9QH72_ACRCE</name>
<dbReference type="EMBL" id="JARQWQ010000033">
    <property type="protein sequence ID" value="KAK2561281.1"/>
    <property type="molecule type" value="Genomic_DNA"/>
</dbReference>
<evidence type="ECO:0000313" key="2">
    <source>
        <dbReference type="Proteomes" id="UP001249851"/>
    </source>
</evidence>